<dbReference type="AlphaFoldDB" id="A0A0E3P452"/>
<dbReference type="EMBL" id="CP009506">
    <property type="protein sequence ID" value="AKB28323.1"/>
    <property type="molecule type" value="Genomic_DNA"/>
</dbReference>
<dbReference type="GeneID" id="24860438"/>
<protein>
    <submittedName>
        <fullName evidence="2">Uncharacterized protein</fullName>
    </submittedName>
</protein>
<proteinExistence type="predicted"/>
<keyword evidence="3" id="KW-1185">Reference proteome</keyword>
<accession>A0A0E3P452</accession>
<feature type="region of interest" description="Disordered" evidence="1">
    <location>
        <begin position="565"/>
        <end position="606"/>
    </location>
</feature>
<evidence type="ECO:0000313" key="2">
    <source>
        <dbReference type="EMBL" id="AKB28323.1"/>
    </source>
</evidence>
<dbReference type="KEGG" id="msw:MSSIT_1604"/>
<reference evidence="2 3" key="1">
    <citation type="submission" date="2014-07" db="EMBL/GenBank/DDBJ databases">
        <title>Methanogenic archaea and the global carbon cycle.</title>
        <authorList>
            <person name="Henriksen J.R."/>
            <person name="Luke J."/>
            <person name="Reinhart S."/>
            <person name="Benedict M.N."/>
            <person name="Youngblut N.D."/>
            <person name="Metcalf M.E."/>
            <person name="Whitaker R.J."/>
            <person name="Metcalf W.W."/>
        </authorList>
    </citation>
    <scope>NUCLEOTIDE SEQUENCE [LARGE SCALE GENOMIC DNA]</scope>
    <source>
        <strain evidence="2 3">T4/M</strain>
    </source>
</reference>
<sequence>MRAYRTKNYVLFAFSLLFLIQGSASVQAAGVTDPMGDFAYPDITELACEVRDGYLYAEISFAESLEGKDCSGAVFIDTDKNSGTGYNKGIGADYVYTFSVMSIIYSDPIISAELNDDPVSETTLSISGNKLFITLPLSMLGNDDGDMDLFVTSHSELIKALFFDRAPDYGVLNTKTGELSIPGLTGSLDGSFQDQAGDSEGADITEIDIMAHDGVLDLLLTYENDVESGSGFYGEDINGWIFIDSDQNIATGFTNTEQAPPSFGIDYRIDYTIGPMLGTDASLKIKNEESDLTRIGYTETGGISLGVPYNDAMFIPSGNQVFLRLPLGLLGYDDGKVNLVVDSFTVDGSLSGEMEQVPDFGKGALDTGTGSLSPLLTYTENPLEINDPAGDSTGFGYDGDDLTLVEAGYSDNIMLLTIEYSELELDDGAITTIFFDTDQGVTPLPEYMLVYSLYNGKLDADIFGDVDGTYGVRGAGHLISMKGNRMYLSIPLDFLQDEGNMDIYVETALVPSKADIPLTDQSREWLSGDEVKTGIGQVHIDPDKFGRTIYDRVPDTGFISVSKQGTVQTGQNQEANQDKAQQFPQDGQDTVGLKGEADAQNPESPGPGTLFALLALLAGVFTLKRKNI</sequence>
<evidence type="ECO:0000256" key="1">
    <source>
        <dbReference type="SAM" id="MobiDB-lite"/>
    </source>
</evidence>
<dbReference type="OrthoDB" id="124631at2157"/>
<gene>
    <name evidence="2" type="ORF">MSSIT_1604</name>
</gene>
<organism evidence="2 3">
    <name type="scientific">Methanosarcina siciliae T4/M</name>
    <dbReference type="NCBI Taxonomy" id="1434120"/>
    <lineage>
        <taxon>Archaea</taxon>
        <taxon>Methanobacteriati</taxon>
        <taxon>Methanobacteriota</taxon>
        <taxon>Stenosarchaea group</taxon>
        <taxon>Methanomicrobia</taxon>
        <taxon>Methanosarcinales</taxon>
        <taxon>Methanosarcinaceae</taxon>
        <taxon>Methanosarcina</taxon>
    </lineage>
</organism>
<evidence type="ECO:0000313" key="3">
    <source>
        <dbReference type="Proteomes" id="UP000033111"/>
    </source>
</evidence>
<feature type="compositionally biased region" description="Polar residues" evidence="1">
    <location>
        <begin position="565"/>
        <end position="588"/>
    </location>
</feature>
<dbReference type="Proteomes" id="UP000033111">
    <property type="component" value="Chromosome"/>
</dbReference>
<dbReference type="HOGENOM" id="CLU_435235_0_0_2"/>
<dbReference type="PATRIC" id="fig|1434120.4.peg.2055"/>
<name>A0A0E3P452_9EURY</name>
<dbReference type="RefSeq" id="WP_048171647.1">
    <property type="nucleotide sequence ID" value="NZ_CP009506.1"/>
</dbReference>